<accession>A0ABU7L2I6</accession>
<protein>
    <recommendedName>
        <fullName evidence="3">ASCH domain-containing protein</fullName>
    </recommendedName>
</protein>
<dbReference type="RefSeq" id="WP_330162472.1">
    <property type="nucleotide sequence ID" value="NZ_BAAAJA010000061.1"/>
</dbReference>
<dbReference type="Proteomes" id="UP001348641">
    <property type="component" value="Unassembled WGS sequence"/>
</dbReference>
<gene>
    <name evidence="1" type="ORF">Q8A49_35120</name>
</gene>
<comment type="caution">
    <text evidence="1">The sequence shown here is derived from an EMBL/GenBank/DDBJ whole genome shotgun (WGS) entry which is preliminary data.</text>
</comment>
<reference evidence="1 2" key="1">
    <citation type="submission" date="2023-07" db="EMBL/GenBank/DDBJ databases">
        <authorList>
            <person name="Girao M."/>
            <person name="Carvalho M.F."/>
        </authorList>
    </citation>
    <scope>NUCLEOTIDE SEQUENCE [LARGE SCALE GENOMIC DNA]</scope>
    <source>
        <strain evidence="1 2">66/93</strain>
    </source>
</reference>
<organism evidence="1 2">
    <name type="scientific">Nocardiopsis tropica</name>
    <dbReference type="NCBI Taxonomy" id="109330"/>
    <lineage>
        <taxon>Bacteria</taxon>
        <taxon>Bacillati</taxon>
        <taxon>Actinomycetota</taxon>
        <taxon>Actinomycetes</taxon>
        <taxon>Streptosporangiales</taxon>
        <taxon>Nocardiopsidaceae</taxon>
        <taxon>Nocardiopsis</taxon>
    </lineage>
</organism>
<proteinExistence type="predicted"/>
<dbReference type="EMBL" id="JAUUCC010000219">
    <property type="protein sequence ID" value="MEE2055745.1"/>
    <property type="molecule type" value="Genomic_DNA"/>
</dbReference>
<evidence type="ECO:0000313" key="2">
    <source>
        <dbReference type="Proteomes" id="UP001348641"/>
    </source>
</evidence>
<name>A0ABU7L2I6_9ACTN</name>
<evidence type="ECO:0008006" key="3">
    <source>
        <dbReference type="Google" id="ProtNLM"/>
    </source>
</evidence>
<sequence>MLVRFKHVDGGLRHETDLPAVPHRGDKVRIDGRRCTVVQVTWVVESGEETLVKVLLEDD</sequence>
<evidence type="ECO:0000313" key="1">
    <source>
        <dbReference type="EMBL" id="MEE2055745.1"/>
    </source>
</evidence>